<comment type="caution">
    <text evidence="1">The sequence shown here is derived from an EMBL/GenBank/DDBJ whole genome shotgun (WGS) entry which is preliminary data.</text>
</comment>
<dbReference type="EMBL" id="AOGZ02000014">
    <property type="protein sequence ID" value="EOQ96330.1"/>
    <property type="molecule type" value="Genomic_DNA"/>
</dbReference>
<dbReference type="RefSeq" id="WP_015681677.1">
    <property type="nucleotide sequence ID" value="NZ_AOGZ02000014.1"/>
</dbReference>
<dbReference type="Proteomes" id="UP000013984">
    <property type="component" value="Unassembled WGS sequence"/>
</dbReference>
<accession>R9A7V8</accession>
<keyword evidence="2" id="KW-1185">Reference proteome</keyword>
<evidence type="ECO:0000313" key="2">
    <source>
        <dbReference type="Proteomes" id="UP000013984"/>
    </source>
</evidence>
<dbReference type="OrthoDB" id="323914at2"/>
<gene>
    <name evidence="1" type="ORF">LEP1GSC195_3473</name>
</gene>
<protein>
    <submittedName>
        <fullName evidence="1">Uncharacterized protein</fullName>
    </submittedName>
</protein>
<dbReference type="STRING" id="1218599.LEP1GSC195_3473"/>
<organism evidence="1 2">
    <name type="scientific">Leptospira wolbachii serovar Codice str. CDC</name>
    <dbReference type="NCBI Taxonomy" id="1218599"/>
    <lineage>
        <taxon>Bacteria</taxon>
        <taxon>Pseudomonadati</taxon>
        <taxon>Spirochaetota</taxon>
        <taxon>Spirochaetia</taxon>
        <taxon>Leptospirales</taxon>
        <taxon>Leptospiraceae</taxon>
        <taxon>Leptospira</taxon>
    </lineage>
</organism>
<name>R9A7V8_9LEPT</name>
<evidence type="ECO:0000313" key="1">
    <source>
        <dbReference type="EMBL" id="EOQ96330.1"/>
    </source>
</evidence>
<proteinExistence type="predicted"/>
<sequence length="236" mass="27250">MGKEKSGLVSTITKGQFHLIQNLKFTHLFFRKSVVVISVYLFSTFIPIKDLNSISIPKENWNLVMYGGIFTTTDLIPIVFRQKTDYKESYIGSLGISRPLDYRIRWFDFLWEGNVTKHFGEMNHWELNGFYIVKIDRMYGSPISLSLGEGLSLASENPKLENKAKGYYLDGLQKDAIESRALLNYMMVEISSYLPFERKTELFLRVHHRSGIFGLYCPPDPNCGSNFVSYGFRTSF</sequence>
<reference evidence="1" key="1">
    <citation type="submission" date="2013-04" db="EMBL/GenBank/DDBJ databases">
        <authorList>
            <person name="Harkins D.M."/>
            <person name="Durkin A.S."/>
            <person name="Brinkac L.M."/>
            <person name="Haft D.H."/>
            <person name="Selengut J.D."/>
            <person name="Sanka R."/>
            <person name="DePew J."/>
            <person name="Purushe J."/>
            <person name="Galloway R.L."/>
            <person name="Vinetz J.M."/>
            <person name="Sutton G.G."/>
            <person name="Nierman W.C."/>
            <person name="Fouts D.E."/>
        </authorList>
    </citation>
    <scope>NUCLEOTIDE SEQUENCE [LARGE SCALE GENOMIC DNA]</scope>
    <source>
        <strain evidence="1">CDC</strain>
    </source>
</reference>
<dbReference type="AlphaFoldDB" id="R9A7V8"/>